<evidence type="ECO:0000313" key="1">
    <source>
        <dbReference type="EMBL" id="MBB3057108.1"/>
    </source>
</evidence>
<accession>A0A839SI08</accession>
<evidence type="ECO:0000313" key="2">
    <source>
        <dbReference type="Proteomes" id="UP000539265"/>
    </source>
</evidence>
<gene>
    <name evidence="1" type="ORF">FHS11_003536</name>
</gene>
<dbReference type="AlphaFoldDB" id="A0A839SI08"/>
<comment type="caution">
    <text evidence="1">The sequence shown here is derived from an EMBL/GenBank/DDBJ whole genome shotgun (WGS) entry which is preliminary data.</text>
</comment>
<keyword evidence="2" id="KW-1185">Reference proteome</keyword>
<sequence>MKRVLIISPYFPPVNTADMQRVRMSLPYFEANGWQAEVVAVDPACTDLPQDKLLAESIPAGTRVHLIKALGKKWTSKLGFGSISYRSWWFFRQKVNRLLKEGNFDLIYFSTTQFQVCTLGAYWKKKFKVPYVIDMQDPWHSEYYRDKPKEQQPPKYWLSYRLNKYLEPKAMNEVGGLISVSENYIGILKDRYPRLKNIPSETITFGAFDPDLKIADEHTGEFMPLLDPAFKNIVYIGRGGMDMHNAIIPVFEALKLGLSAEPDLYQKLKLYFIGTSYAPNGQGSATILPLAKERRIENYVVEITGRIGYYHTLQTLQQADGLFIPGSDDPQYTASKIFPYLLTHKPLMAVFNTKSSAIAILKEFGVKDTYSYDETPGLLSKIDSFFKQILNGTTNLPDYDVDAVKKYSAQTMTKRQCDLFNKVIFTP</sequence>
<dbReference type="RefSeq" id="WP_221199443.1">
    <property type="nucleotide sequence ID" value="NZ_AP017313.1"/>
</dbReference>
<dbReference type="EMBL" id="JACHWX010000011">
    <property type="protein sequence ID" value="MBB3057108.1"/>
    <property type="molecule type" value="Genomic_DNA"/>
</dbReference>
<protein>
    <recommendedName>
        <fullName evidence="3">Glycosyltransferase subfamily 4-like N-terminal domain-containing protein</fullName>
    </recommendedName>
</protein>
<name>A0A839SI08_9SPHI</name>
<dbReference type="Proteomes" id="UP000539265">
    <property type="component" value="Unassembled WGS sequence"/>
</dbReference>
<dbReference type="Gene3D" id="3.40.50.2000">
    <property type="entry name" value="Glycogen Phosphorylase B"/>
    <property type="match status" value="1"/>
</dbReference>
<dbReference type="SUPFAM" id="SSF53756">
    <property type="entry name" value="UDP-Glycosyltransferase/glycogen phosphorylase"/>
    <property type="match status" value="1"/>
</dbReference>
<proteinExistence type="predicted"/>
<evidence type="ECO:0008006" key="3">
    <source>
        <dbReference type="Google" id="ProtNLM"/>
    </source>
</evidence>
<reference evidence="1" key="1">
    <citation type="submission" date="2020-08" db="EMBL/GenBank/DDBJ databases">
        <title>Genomic Encyclopedia of Type Strains, Phase III (KMG-III): the genomes of soil and plant-associated and newly described type strains.</title>
        <authorList>
            <person name="Whitman W."/>
        </authorList>
    </citation>
    <scope>NUCLEOTIDE SEQUENCE [LARGE SCALE GENOMIC DNA]</scope>
    <source>
        <strain evidence="1">CECT 8628</strain>
    </source>
</reference>
<organism evidence="1 2">
    <name type="scientific">Mucilaginibacter gotjawali</name>
    <dbReference type="NCBI Taxonomy" id="1550579"/>
    <lineage>
        <taxon>Bacteria</taxon>
        <taxon>Pseudomonadati</taxon>
        <taxon>Bacteroidota</taxon>
        <taxon>Sphingobacteriia</taxon>
        <taxon>Sphingobacteriales</taxon>
        <taxon>Sphingobacteriaceae</taxon>
        <taxon>Mucilaginibacter</taxon>
    </lineage>
</organism>